<dbReference type="CDD" id="cd04301">
    <property type="entry name" value="NAT_SF"/>
    <property type="match status" value="1"/>
</dbReference>
<sequence length="149" mass="17184">MSNSLLSKCQLRQASPQDIWTIRWLVLGAFLDPTQLKVEQFWVIELEGQIIACGQLRTFEQAQELGSLVVKRTYQNKGLGTHLTQHLIEKSTTTLYVECLGDNLKTFYQKLGFIEVNFDTISSSLPKKFRITKTLAQWFKLPLFVMILE</sequence>
<protein>
    <recommendedName>
        <fullName evidence="1">N-acetyltransferase domain-containing protein</fullName>
    </recommendedName>
</protein>
<dbReference type="EMBL" id="AESD01000865">
    <property type="protein sequence ID" value="EHJ09715.1"/>
    <property type="molecule type" value="Genomic_DNA"/>
</dbReference>
<comment type="caution">
    <text evidence="2">The sequence shown here is derived from an EMBL/GenBank/DDBJ whole genome shotgun (WGS) entry which is preliminary data.</text>
</comment>
<dbReference type="GO" id="GO:0016747">
    <property type="term" value="F:acyltransferase activity, transferring groups other than amino-acyl groups"/>
    <property type="evidence" value="ECO:0007669"/>
    <property type="project" value="InterPro"/>
</dbReference>
<feature type="domain" description="N-acetyltransferase" evidence="1">
    <location>
        <begin position="9"/>
        <end position="132"/>
    </location>
</feature>
<dbReference type="PROSITE" id="PS51186">
    <property type="entry name" value="GNAT"/>
    <property type="match status" value="1"/>
</dbReference>
<organism evidence="2 3">
    <name type="scientific">Crocosphaera watsonii WH 0003</name>
    <dbReference type="NCBI Taxonomy" id="423471"/>
    <lineage>
        <taxon>Bacteria</taxon>
        <taxon>Bacillati</taxon>
        <taxon>Cyanobacteriota</taxon>
        <taxon>Cyanophyceae</taxon>
        <taxon>Oscillatoriophycideae</taxon>
        <taxon>Chroococcales</taxon>
        <taxon>Aphanothecaceae</taxon>
        <taxon>Crocosphaera</taxon>
    </lineage>
</organism>
<name>G5JDM2_CROWT</name>
<dbReference type="InterPro" id="IPR000182">
    <property type="entry name" value="GNAT_dom"/>
</dbReference>
<dbReference type="InterPro" id="IPR016181">
    <property type="entry name" value="Acyl_CoA_acyltransferase"/>
</dbReference>
<proteinExistence type="predicted"/>
<accession>G5JDM2</accession>
<evidence type="ECO:0000259" key="1">
    <source>
        <dbReference type="PROSITE" id="PS51186"/>
    </source>
</evidence>
<dbReference type="SUPFAM" id="SSF55729">
    <property type="entry name" value="Acyl-CoA N-acyltransferases (Nat)"/>
    <property type="match status" value="1"/>
</dbReference>
<gene>
    <name evidence="2" type="ORF">CWATWH0003_5513</name>
</gene>
<dbReference type="RefSeq" id="WP_007308409.1">
    <property type="nucleotide sequence ID" value="NZ_AESD01000865.1"/>
</dbReference>
<reference evidence="2 3" key="1">
    <citation type="journal article" date="2011" name="Front. Microbiol.">
        <title>Two Strains of Crocosphaera watsonii with Highly Conserved Genomes are Distinguished by Strain-Specific Features.</title>
        <authorList>
            <person name="Bench S.R."/>
            <person name="Ilikchyan I.N."/>
            <person name="Tripp H.J."/>
            <person name="Zehr J.P."/>
        </authorList>
    </citation>
    <scope>NUCLEOTIDE SEQUENCE [LARGE SCALE GENOMIC DNA]</scope>
    <source>
        <strain evidence="2 3">WH 0003</strain>
    </source>
</reference>
<dbReference type="Proteomes" id="UP000003477">
    <property type="component" value="Unassembled WGS sequence"/>
</dbReference>
<dbReference type="PATRIC" id="fig|423471.3.peg.5150"/>
<evidence type="ECO:0000313" key="3">
    <source>
        <dbReference type="Proteomes" id="UP000003477"/>
    </source>
</evidence>
<dbReference type="AlphaFoldDB" id="G5JDM2"/>
<dbReference type="GeneID" id="88768819"/>
<dbReference type="Pfam" id="PF13508">
    <property type="entry name" value="Acetyltransf_7"/>
    <property type="match status" value="1"/>
</dbReference>
<evidence type="ECO:0000313" key="2">
    <source>
        <dbReference type="EMBL" id="EHJ09715.1"/>
    </source>
</evidence>
<dbReference type="Gene3D" id="3.40.630.30">
    <property type="match status" value="1"/>
</dbReference>